<dbReference type="InterPro" id="IPR013780">
    <property type="entry name" value="Glyco_hydro_b"/>
</dbReference>
<dbReference type="GO" id="GO:0016798">
    <property type="term" value="F:hydrolase activity, acting on glycosyl bonds"/>
    <property type="evidence" value="ECO:0007669"/>
    <property type="project" value="UniProtKB-KW"/>
</dbReference>
<evidence type="ECO:0000259" key="8">
    <source>
        <dbReference type="Pfam" id="PF14508"/>
    </source>
</evidence>
<dbReference type="InterPro" id="IPR029486">
    <property type="entry name" value="GH97_N"/>
</dbReference>
<dbReference type="PANTHER" id="PTHR35803">
    <property type="entry name" value="GLUCAN 1,4-ALPHA-GLUCOSIDASE SUSB-RELATED"/>
    <property type="match status" value="1"/>
</dbReference>
<dbReference type="RefSeq" id="WP_202243726.1">
    <property type="nucleotide sequence ID" value="NZ_JAESIY010000003.1"/>
</dbReference>
<keyword evidence="6" id="KW-0732">Signal</keyword>
<dbReference type="InterPro" id="IPR014718">
    <property type="entry name" value="GH-type_carb-bd"/>
</dbReference>
<evidence type="ECO:0000256" key="6">
    <source>
        <dbReference type="SAM" id="SignalP"/>
    </source>
</evidence>
<dbReference type="InterPro" id="IPR013785">
    <property type="entry name" value="Aldolase_TIM"/>
</dbReference>
<feature type="domain" description="Glycosyl-hydrolase 97 C-terminal oligomerisation" evidence="9">
    <location>
        <begin position="556"/>
        <end position="642"/>
    </location>
</feature>
<dbReference type="EMBL" id="JAESIY010000003">
    <property type="protein sequence ID" value="MBL3656020.1"/>
    <property type="molecule type" value="Genomic_DNA"/>
</dbReference>
<dbReference type="InterPro" id="IPR019563">
    <property type="entry name" value="GH97_catalytic"/>
</dbReference>
<feature type="signal peptide" evidence="6">
    <location>
        <begin position="1"/>
        <end position="20"/>
    </location>
</feature>
<name>A0A937K070_9BACT</name>
<dbReference type="PANTHER" id="PTHR35803:SF2">
    <property type="entry name" value="RETAINING ALPHA-GALACTOSIDASE"/>
    <property type="match status" value="1"/>
</dbReference>
<evidence type="ECO:0000259" key="7">
    <source>
        <dbReference type="Pfam" id="PF10566"/>
    </source>
</evidence>
<evidence type="ECO:0000313" key="10">
    <source>
        <dbReference type="EMBL" id="MBL3656020.1"/>
    </source>
</evidence>
<keyword evidence="4" id="KW-0106">Calcium</keyword>
<comment type="cofactor">
    <cofactor evidence="1">
        <name>Ca(2+)</name>
        <dbReference type="ChEBI" id="CHEBI:29108"/>
    </cofactor>
</comment>
<feature type="domain" description="Glycosyl-hydrolase 97 N-terminal" evidence="8">
    <location>
        <begin position="25"/>
        <end position="288"/>
    </location>
</feature>
<proteinExistence type="predicted"/>
<dbReference type="Pfam" id="PF10566">
    <property type="entry name" value="Glyco_hydro_97"/>
    <property type="match status" value="1"/>
</dbReference>
<dbReference type="GO" id="GO:0030246">
    <property type="term" value="F:carbohydrate binding"/>
    <property type="evidence" value="ECO:0007669"/>
    <property type="project" value="InterPro"/>
</dbReference>
<protein>
    <submittedName>
        <fullName evidence="10">Glycoside hydrolase family 97 protein</fullName>
    </submittedName>
</protein>
<keyword evidence="11" id="KW-1185">Reference proteome</keyword>
<feature type="chain" id="PRO_5038048571" evidence="6">
    <location>
        <begin position="21"/>
        <end position="644"/>
    </location>
</feature>
<evidence type="ECO:0000256" key="1">
    <source>
        <dbReference type="ARBA" id="ARBA00001913"/>
    </source>
</evidence>
<comment type="caution">
    <text evidence="10">The sequence shown here is derived from an EMBL/GenBank/DDBJ whole genome shotgun (WGS) entry which is preliminary data.</text>
</comment>
<feature type="domain" description="Glycosyl-hydrolase 97 catalytic" evidence="7">
    <location>
        <begin position="303"/>
        <end position="457"/>
    </location>
</feature>
<accession>A0A937K070</accession>
<dbReference type="InterPro" id="IPR029483">
    <property type="entry name" value="GH97_C"/>
</dbReference>
<keyword evidence="5" id="KW-0326">Glycosidase</keyword>
<dbReference type="Gene3D" id="2.60.40.1180">
    <property type="entry name" value="Golgi alpha-mannosidase II"/>
    <property type="match status" value="1"/>
</dbReference>
<dbReference type="InterPro" id="IPR052720">
    <property type="entry name" value="Glycosyl_hydrolase_97"/>
</dbReference>
<dbReference type="Pfam" id="PF14509">
    <property type="entry name" value="GH97_C"/>
    <property type="match status" value="1"/>
</dbReference>
<evidence type="ECO:0000259" key="9">
    <source>
        <dbReference type="Pfam" id="PF14509"/>
    </source>
</evidence>
<dbReference type="InterPro" id="IPR017853">
    <property type="entry name" value="GH"/>
</dbReference>
<dbReference type="SUPFAM" id="SSF51445">
    <property type="entry name" value="(Trans)glycosidases"/>
    <property type="match status" value="1"/>
</dbReference>
<dbReference type="Gene3D" id="3.20.20.70">
    <property type="entry name" value="Aldolase class I"/>
    <property type="match status" value="1"/>
</dbReference>
<dbReference type="AlphaFoldDB" id="A0A937K070"/>
<evidence type="ECO:0000256" key="5">
    <source>
        <dbReference type="ARBA" id="ARBA00023295"/>
    </source>
</evidence>
<dbReference type="Proteomes" id="UP000659388">
    <property type="component" value="Unassembled WGS sequence"/>
</dbReference>
<evidence type="ECO:0000256" key="3">
    <source>
        <dbReference type="ARBA" id="ARBA00022801"/>
    </source>
</evidence>
<evidence type="ECO:0000256" key="4">
    <source>
        <dbReference type="ARBA" id="ARBA00022837"/>
    </source>
</evidence>
<comment type="subunit">
    <text evidence="2">Monomer.</text>
</comment>
<sequence length="644" mass="72232">MLKYVTLSIISLILSSVTYAQNASVSSPDGKLKVDIYIKEGTLFYEVYYAGNQVLEQSRLGLETNLVDYANGLIWQGSEEKSLDFTYTQEKIKQSEVHYQGSELVCTLNNKDKKPIKVIFKVSNNDIALRYYIPAAGDPVALVVEKELTAFNFPQAAKGFLSPQSKPMVGWQRTKPSYEENYAIGQKIEAQSEFGNGYVFPGLFEVDNHWVLLSETGVRSLYCASHLSDPTEDGVYQIAFPDPGENNGFGGSGAAIGLPAQTPWRTITVGNSLKPIVETTIAYDVVEPLYEASKNYEYGRGTWSWIMWQDNSINFEDQKKYIDLAAAMTYEYVLIDNWWDKMGNDKMEELIQYAASKGVGVFLWYNSNGATSDAPQSPKKRMNTSIERKREMKWLKENGVKGIKVDFFGGDKQETMRLYEDILSDANDYGLMVVFHGATLPRGWARMYPNYVGSEAVLASENLMFSQDFNDQEAVNATLHPFIRNAVACMEYGGVVLNKRYNRTNDGGNIRRTTDAFQLATGILFQNPVQFFALAPNNLEDAPEFAIDFMKQIPTSWEETQFLEGYPGKYVLLARRSGDKWYVAGVNGQKEAVTVTVNLPMLAGKELAMYGDKKGESFKKAIKVNKKGQVKLTIEPQGGVVLVE</sequence>
<evidence type="ECO:0000313" key="11">
    <source>
        <dbReference type="Proteomes" id="UP000659388"/>
    </source>
</evidence>
<gene>
    <name evidence="10" type="ORF">JL102_07760</name>
</gene>
<evidence type="ECO:0000256" key="2">
    <source>
        <dbReference type="ARBA" id="ARBA00011245"/>
    </source>
</evidence>
<reference evidence="10" key="1">
    <citation type="submission" date="2021-01" db="EMBL/GenBank/DDBJ databases">
        <title>Fulvivirga kasyanovii gen. nov., sp nov., a novel member of the phylum Bacteroidetes isolated from seawater in a mussel farm.</title>
        <authorList>
            <person name="Zhao L.-H."/>
            <person name="Wang Z.-J."/>
        </authorList>
    </citation>
    <scope>NUCLEOTIDE SEQUENCE</scope>
    <source>
        <strain evidence="10">2943</strain>
    </source>
</reference>
<keyword evidence="3 10" id="KW-0378">Hydrolase</keyword>
<organism evidence="10 11">
    <name type="scientific">Fulvivirga sediminis</name>
    <dbReference type="NCBI Taxonomy" id="2803949"/>
    <lineage>
        <taxon>Bacteria</taxon>
        <taxon>Pseudomonadati</taxon>
        <taxon>Bacteroidota</taxon>
        <taxon>Cytophagia</taxon>
        <taxon>Cytophagales</taxon>
        <taxon>Fulvivirgaceae</taxon>
        <taxon>Fulvivirga</taxon>
    </lineage>
</organism>
<dbReference type="Gene3D" id="2.70.98.10">
    <property type="match status" value="1"/>
</dbReference>
<dbReference type="Pfam" id="PF14508">
    <property type="entry name" value="GH97_N"/>
    <property type="match status" value="1"/>
</dbReference>